<evidence type="ECO:0000313" key="3">
    <source>
        <dbReference type="Proteomes" id="UP000193467"/>
    </source>
</evidence>
<evidence type="ECO:0000313" key="2">
    <source>
        <dbReference type="EMBL" id="ORY86696.1"/>
    </source>
</evidence>
<keyword evidence="3" id="KW-1185">Reference proteome</keyword>
<dbReference type="NCBIfam" id="NF040521">
    <property type="entry name" value="C45_proenzyme"/>
    <property type="match status" value="1"/>
</dbReference>
<dbReference type="Gene3D" id="3.60.60.10">
    <property type="entry name" value="Penicillin V Acylase, Chain A"/>
    <property type="match status" value="1"/>
</dbReference>
<keyword evidence="2" id="KW-0808">Transferase</keyword>
<dbReference type="EMBL" id="MCGR01000014">
    <property type="protein sequence ID" value="ORY86696.1"/>
    <property type="molecule type" value="Genomic_DNA"/>
</dbReference>
<reference evidence="2 3" key="1">
    <citation type="submission" date="2016-07" db="EMBL/GenBank/DDBJ databases">
        <title>Pervasive Adenine N6-methylation of Active Genes in Fungi.</title>
        <authorList>
            <consortium name="DOE Joint Genome Institute"/>
            <person name="Mondo S.J."/>
            <person name="Dannebaum R.O."/>
            <person name="Kuo R.C."/>
            <person name="Labutti K."/>
            <person name="Haridas S."/>
            <person name="Kuo A."/>
            <person name="Salamov A."/>
            <person name="Ahrendt S.R."/>
            <person name="Lipzen A."/>
            <person name="Sullivan W."/>
            <person name="Andreopoulos W.B."/>
            <person name="Clum A."/>
            <person name="Lindquist E."/>
            <person name="Daum C."/>
            <person name="Ramamoorthy G.K."/>
            <person name="Gryganskyi A."/>
            <person name="Culley D."/>
            <person name="Magnuson J.K."/>
            <person name="James T.Y."/>
            <person name="O'Malley M.A."/>
            <person name="Stajich J.E."/>
            <person name="Spatafora J.W."/>
            <person name="Visel A."/>
            <person name="Grigoriev I.V."/>
        </authorList>
    </citation>
    <scope>NUCLEOTIDE SEQUENCE [LARGE SCALE GENOMIC DNA]</scope>
    <source>
        <strain evidence="2 3">62-1032</strain>
    </source>
</reference>
<accession>A0A1Y2FU29</accession>
<dbReference type="OrthoDB" id="189997at2759"/>
<dbReference type="Pfam" id="PF03417">
    <property type="entry name" value="AAT"/>
    <property type="match status" value="1"/>
</dbReference>
<dbReference type="InterPro" id="IPR047794">
    <property type="entry name" value="C45_proenzyme-like"/>
</dbReference>
<dbReference type="STRING" id="106004.A0A1Y2FU29"/>
<dbReference type="Gene3D" id="1.10.10.2120">
    <property type="match status" value="1"/>
</dbReference>
<proteinExistence type="predicted"/>
<dbReference type="GO" id="GO:0016740">
    <property type="term" value="F:transferase activity"/>
    <property type="evidence" value="ECO:0007669"/>
    <property type="project" value="UniProtKB-KW"/>
</dbReference>
<dbReference type="Proteomes" id="UP000193467">
    <property type="component" value="Unassembled WGS sequence"/>
</dbReference>
<gene>
    <name evidence="2" type="ORF">BCR35DRAFT_321015</name>
</gene>
<dbReference type="PANTHER" id="PTHR34180">
    <property type="entry name" value="PEPTIDASE C45"/>
    <property type="match status" value="1"/>
</dbReference>
<protein>
    <submittedName>
        <fullName evidence="2">Acyl-coenzyme A:6-aminopenicillanic acid acyl-transferase-domain-containing protein</fullName>
    </submittedName>
</protein>
<organism evidence="2 3">
    <name type="scientific">Leucosporidium creatinivorum</name>
    <dbReference type="NCBI Taxonomy" id="106004"/>
    <lineage>
        <taxon>Eukaryota</taxon>
        <taxon>Fungi</taxon>
        <taxon>Dikarya</taxon>
        <taxon>Basidiomycota</taxon>
        <taxon>Pucciniomycotina</taxon>
        <taxon>Microbotryomycetes</taxon>
        <taxon>Leucosporidiales</taxon>
        <taxon>Leucosporidium</taxon>
    </lineage>
</organism>
<feature type="domain" description="Peptidase C45 hydrolase" evidence="1">
    <location>
        <begin position="126"/>
        <end position="346"/>
    </location>
</feature>
<name>A0A1Y2FU29_9BASI</name>
<dbReference type="InterPro" id="IPR047801">
    <property type="entry name" value="Peptidase_C45"/>
</dbReference>
<dbReference type="AlphaFoldDB" id="A0A1Y2FU29"/>
<dbReference type="InterPro" id="IPR005079">
    <property type="entry name" value="Peptidase_C45_hydrolase"/>
</dbReference>
<dbReference type="PANTHER" id="PTHR34180:SF1">
    <property type="entry name" value="BETA-ALANYL-DOPAMINE_CARCININE HYDROLASE"/>
    <property type="match status" value="1"/>
</dbReference>
<sequence length="362" mass="39286">MTASLVTPNDLDAATPFPIISVAGSPREMGLQHGQKAKKQVLGSIAAYQSIFLDLAGLQWETVLEKAKQFDAPLRKAHPDLVEEMEGVAEGAGVDYIVILALNTRSEISLAEPLDGCTSLSRVSSDGSVYIAQNWDWKTKIAGGIIILDGKPEDYPAFKMTTEAGIIGKMGHNSAGVALVMNAIKAKSLDRNLLPIHLLMRRILQQTSVSAVRKYVDGLPGSAASVHLMVADRHNAFTIEISPNGFEYIERDENSALCHSNHFISPTMHKKSNEVDLWLADSPLRLAKIRETLAVTSELSHAKIRELLSDRSNGKCSICRHEGGDGIDTLFTVSFSINATTQTAEVKRGKPDEDGVVMNISL</sequence>
<evidence type="ECO:0000259" key="1">
    <source>
        <dbReference type="Pfam" id="PF03417"/>
    </source>
</evidence>
<comment type="caution">
    <text evidence="2">The sequence shown here is derived from an EMBL/GenBank/DDBJ whole genome shotgun (WGS) entry which is preliminary data.</text>
</comment>
<dbReference type="InParanoid" id="A0A1Y2FU29"/>